<organism evidence="8 9">
    <name type="scientific">Aldrovandia affinis</name>
    <dbReference type="NCBI Taxonomy" id="143900"/>
    <lineage>
        <taxon>Eukaryota</taxon>
        <taxon>Metazoa</taxon>
        <taxon>Chordata</taxon>
        <taxon>Craniata</taxon>
        <taxon>Vertebrata</taxon>
        <taxon>Euteleostomi</taxon>
        <taxon>Actinopterygii</taxon>
        <taxon>Neopterygii</taxon>
        <taxon>Teleostei</taxon>
        <taxon>Notacanthiformes</taxon>
        <taxon>Halosauridae</taxon>
        <taxon>Aldrovandia</taxon>
    </lineage>
</organism>
<reference evidence="8" key="1">
    <citation type="journal article" date="2023" name="Science">
        <title>Genome structures resolve the early diversification of teleost fishes.</title>
        <authorList>
            <person name="Parey E."/>
            <person name="Louis A."/>
            <person name="Montfort J."/>
            <person name="Bouchez O."/>
            <person name="Roques C."/>
            <person name="Iampietro C."/>
            <person name="Lluch J."/>
            <person name="Castinel A."/>
            <person name="Donnadieu C."/>
            <person name="Desvignes T."/>
            <person name="Floi Bucao C."/>
            <person name="Jouanno E."/>
            <person name="Wen M."/>
            <person name="Mejri S."/>
            <person name="Dirks R."/>
            <person name="Jansen H."/>
            <person name="Henkel C."/>
            <person name="Chen W.J."/>
            <person name="Zahm M."/>
            <person name="Cabau C."/>
            <person name="Klopp C."/>
            <person name="Thompson A.W."/>
            <person name="Robinson-Rechavi M."/>
            <person name="Braasch I."/>
            <person name="Lecointre G."/>
            <person name="Bobe J."/>
            <person name="Postlethwait J.H."/>
            <person name="Berthelot C."/>
            <person name="Roest Crollius H."/>
            <person name="Guiguen Y."/>
        </authorList>
    </citation>
    <scope>NUCLEOTIDE SEQUENCE</scope>
    <source>
        <strain evidence="8">NC1722</strain>
    </source>
</reference>
<dbReference type="EC" id="2.8.2.-" evidence="5"/>
<evidence type="ECO:0000259" key="7">
    <source>
        <dbReference type="Pfam" id="PF00685"/>
    </source>
</evidence>
<feature type="region of interest" description="Disordered" evidence="6">
    <location>
        <begin position="1"/>
        <end position="50"/>
    </location>
</feature>
<evidence type="ECO:0000256" key="4">
    <source>
        <dbReference type="PIRSR" id="PIRSR637359-3"/>
    </source>
</evidence>
<protein>
    <recommendedName>
        <fullName evidence="5">Sulfotransferase</fullName>
        <ecNumber evidence="5">2.8.2.-</ecNumber>
    </recommendedName>
</protein>
<dbReference type="Gene3D" id="3.40.50.300">
    <property type="entry name" value="P-loop containing nucleotide triphosphate hydrolases"/>
    <property type="match status" value="1"/>
</dbReference>
<dbReference type="GO" id="GO:0008467">
    <property type="term" value="F:[heparan sulfate]-glucosamine 3-sulfotransferase activity"/>
    <property type="evidence" value="ECO:0007669"/>
    <property type="project" value="TreeGrafter"/>
</dbReference>
<comment type="caution">
    <text evidence="8">The sequence shown here is derived from an EMBL/GenBank/DDBJ whole genome shotgun (WGS) entry which is preliminary data.</text>
</comment>
<evidence type="ECO:0000256" key="3">
    <source>
        <dbReference type="PIRSR" id="PIRSR637359-2"/>
    </source>
</evidence>
<dbReference type="EMBL" id="JAINUG010000266">
    <property type="protein sequence ID" value="KAJ8384729.1"/>
    <property type="molecule type" value="Genomic_DNA"/>
</dbReference>
<dbReference type="Pfam" id="PF00685">
    <property type="entry name" value="Sulfotransfer_1"/>
    <property type="match status" value="1"/>
</dbReference>
<keyword evidence="1 5" id="KW-0808">Transferase</keyword>
<evidence type="ECO:0000256" key="5">
    <source>
        <dbReference type="RuleBase" id="RU361155"/>
    </source>
</evidence>
<feature type="domain" description="Sulfotransferase" evidence="7">
    <location>
        <begin position="51"/>
        <end position="195"/>
    </location>
</feature>
<dbReference type="AlphaFoldDB" id="A0AAD7RID1"/>
<proteinExistence type="inferred from homology"/>
<keyword evidence="9" id="KW-1185">Reference proteome</keyword>
<keyword evidence="2" id="KW-0325">Glycoprotein</keyword>
<name>A0AAD7RID1_9TELE</name>
<evidence type="ECO:0000256" key="2">
    <source>
        <dbReference type="ARBA" id="ARBA00023180"/>
    </source>
</evidence>
<dbReference type="InterPro" id="IPR037359">
    <property type="entry name" value="NST/OST"/>
</dbReference>
<keyword evidence="4" id="KW-1015">Disulfide bond</keyword>
<evidence type="ECO:0000313" key="9">
    <source>
        <dbReference type="Proteomes" id="UP001221898"/>
    </source>
</evidence>
<evidence type="ECO:0000256" key="1">
    <source>
        <dbReference type="ARBA" id="ARBA00022679"/>
    </source>
</evidence>
<dbReference type="PANTHER" id="PTHR10605:SF7">
    <property type="entry name" value="HEPARAN SULFATE GLUCOSAMINE 3-O-SULFOTRANSFERASE 3B1"/>
    <property type="match status" value="1"/>
</dbReference>
<dbReference type="InterPro" id="IPR027417">
    <property type="entry name" value="P-loop_NTPase"/>
</dbReference>
<accession>A0AAD7RID1</accession>
<comment type="similarity">
    <text evidence="5">Belongs to the sulfotransferase 1 family.</text>
</comment>
<evidence type="ECO:0000313" key="8">
    <source>
        <dbReference type="EMBL" id="KAJ8384729.1"/>
    </source>
</evidence>
<feature type="binding site" evidence="3">
    <location>
        <position position="54"/>
    </location>
    <ligand>
        <name>3'-phosphoadenylyl sulfate</name>
        <dbReference type="ChEBI" id="CHEBI:58339"/>
    </ligand>
</feature>
<feature type="disulfide bond" evidence="4">
    <location>
        <begin position="155"/>
        <end position="169"/>
    </location>
</feature>
<dbReference type="PANTHER" id="PTHR10605">
    <property type="entry name" value="HEPARAN SULFATE SULFOTRANSFERASE"/>
    <property type="match status" value="1"/>
</dbReference>
<sequence>MQKGDDAQVPGGPGDHGEDPRVLRVAGGAGEGPRHVAAHQADRGGARPGRRAVSDYAQTLAKRPGTPAFRSLALRGRSGTGPVDPSWSAVRIGLYAEHLEAWRRYFPPAQMLFVSGEALVREPAAEVGRVQDFLGLAREVGEGNFYFNRTKGFPCLVKEGGGDGGRPHCLGKTKGRAHPEIHPRTLQTLRRFYAPHNRKFYRMTGHDFGWD</sequence>
<gene>
    <name evidence="8" type="ORF">AAFF_G00199350</name>
</gene>
<evidence type="ECO:0000256" key="6">
    <source>
        <dbReference type="SAM" id="MobiDB-lite"/>
    </source>
</evidence>
<feature type="binding site" evidence="3">
    <location>
        <begin position="174"/>
        <end position="178"/>
    </location>
    <ligand>
        <name>3'-phosphoadenylyl sulfate</name>
        <dbReference type="ChEBI" id="CHEBI:58339"/>
    </ligand>
</feature>
<dbReference type="SUPFAM" id="SSF52540">
    <property type="entry name" value="P-loop containing nucleoside triphosphate hydrolases"/>
    <property type="match status" value="1"/>
</dbReference>
<dbReference type="InterPro" id="IPR000863">
    <property type="entry name" value="Sulfotransferase_dom"/>
</dbReference>
<dbReference type="Proteomes" id="UP001221898">
    <property type="component" value="Unassembled WGS sequence"/>
</dbReference>